<evidence type="ECO:0000256" key="1">
    <source>
        <dbReference type="ARBA" id="ARBA00022630"/>
    </source>
</evidence>
<dbReference type="InterPro" id="IPR036318">
    <property type="entry name" value="FAD-bd_PCMH-like_sf"/>
</dbReference>
<gene>
    <name evidence="5" type="ORF">EV210_10369</name>
</gene>
<dbReference type="InterPro" id="IPR005107">
    <property type="entry name" value="CO_DH_flav_C"/>
</dbReference>
<evidence type="ECO:0000256" key="2">
    <source>
        <dbReference type="ARBA" id="ARBA00022827"/>
    </source>
</evidence>
<dbReference type="Gene3D" id="3.30.465.10">
    <property type="match status" value="1"/>
</dbReference>
<accession>A0A4R1Q9K3</accession>
<keyword evidence="1" id="KW-0285">Flavoprotein</keyword>
<dbReference type="SMART" id="SM01092">
    <property type="entry name" value="CO_deh_flav_C"/>
    <property type="match status" value="1"/>
</dbReference>
<evidence type="ECO:0000259" key="4">
    <source>
        <dbReference type="PROSITE" id="PS51387"/>
    </source>
</evidence>
<keyword evidence="2" id="KW-0274">FAD</keyword>
<evidence type="ECO:0000256" key="3">
    <source>
        <dbReference type="ARBA" id="ARBA00023002"/>
    </source>
</evidence>
<evidence type="ECO:0000313" key="5">
    <source>
        <dbReference type="EMBL" id="TCL38597.1"/>
    </source>
</evidence>
<sequence>MFTLLNLAQPTSLDEAYQILSAQRNNAVLGGCAFLRLGSRRIATAVDLSKLDLAYIRENDTEIEIGAMATFRDVETSPILQQHFNGAVAKAVSHVIGVQFRNIVTVGASVFSKYGFSDLLPPLLALDTDVQLCMGGRLPLAAFLKNPYKKDILTKVIIKKSARKAAYQQLRNSHSDFPLLNAAVSELNGNWRIVVGARPGRAKFARRAAEVLTAGGLTPENIDFAANVAAEELHFETNTRATAHYRKTVCQALVRRAILEVGACK</sequence>
<organism evidence="5 6">
    <name type="scientific">Anaerospora hongkongensis</name>
    <dbReference type="NCBI Taxonomy" id="244830"/>
    <lineage>
        <taxon>Bacteria</taxon>
        <taxon>Bacillati</taxon>
        <taxon>Bacillota</taxon>
        <taxon>Negativicutes</taxon>
        <taxon>Selenomonadales</taxon>
        <taxon>Sporomusaceae</taxon>
        <taxon>Anaerospora</taxon>
    </lineage>
</organism>
<dbReference type="Gene3D" id="3.30.390.50">
    <property type="entry name" value="CO dehydrogenase flavoprotein, C-terminal domain"/>
    <property type="match status" value="1"/>
</dbReference>
<dbReference type="Proteomes" id="UP000295063">
    <property type="component" value="Unassembled WGS sequence"/>
</dbReference>
<keyword evidence="3" id="KW-0560">Oxidoreductase</keyword>
<dbReference type="Pfam" id="PF03450">
    <property type="entry name" value="CO_deh_flav_C"/>
    <property type="match status" value="1"/>
</dbReference>
<comment type="caution">
    <text evidence="5">The sequence shown here is derived from an EMBL/GenBank/DDBJ whole genome shotgun (WGS) entry which is preliminary data.</text>
</comment>
<dbReference type="RefSeq" id="WP_132076605.1">
    <property type="nucleotide sequence ID" value="NZ_DALZLR010000007.1"/>
</dbReference>
<dbReference type="InterPro" id="IPR016169">
    <property type="entry name" value="FAD-bd_PCMH_sub2"/>
</dbReference>
<dbReference type="PANTHER" id="PTHR42659">
    <property type="entry name" value="XANTHINE DEHYDROGENASE SUBUNIT C-RELATED"/>
    <property type="match status" value="1"/>
</dbReference>
<dbReference type="Pfam" id="PF00941">
    <property type="entry name" value="FAD_binding_5"/>
    <property type="match status" value="1"/>
</dbReference>
<keyword evidence="6" id="KW-1185">Reference proteome</keyword>
<dbReference type="InterPro" id="IPR016166">
    <property type="entry name" value="FAD-bd_PCMH"/>
</dbReference>
<dbReference type="InterPro" id="IPR036683">
    <property type="entry name" value="CO_DH_flav_C_dom_sf"/>
</dbReference>
<proteinExistence type="predicted"/>
<dbReference type="InterPro" id="IPR002346">
    <property type="entry name" value="Mopterin_DH_FAD-bd"/>
</dbReference>
<dbReference type="SUPFAM" id="SSF56176">
    <property type="entry name" value="FAD-binding/transporter-associated domain-like"/>
    <property type="match status" value="1"/>
</dbReference>
<dbReference type="AlphaFoldDB" id="A0A4R1Q9K3"/>
<feature type="domain" description="FAD-binding PCMH-type" evidence="4">
    <location>
        <begin position="1"/>
        <end position="163"/>
    </location>
</feature>
<dbReference type="GO" id="GO:0071949">
    <property type="term" value="F:FAD binding"/>
    <property type="evidence" value="ECO:0007669"/>
    <property type="project" value="InterPro"/>
</dbReference>
<evidence type="ECO:0000313" key="6">
    <source>
        <dbReference type="Proteomes" id="UP000295063"/>
    </source>
</evidence>
<dbReference type="InterPro" id="IPR051312">
    <property type="entry name" value="Diverse_Substr_Oxidored"/>
</dbReference>
<dbReference type="SUPFAM" id="SSF55447">
    <property type="entry name" value="CO dehydrogenase flavoprotein C-terminal domain-like"/>
    <property type="match status" value="1"/>
</dbReference>
<dbReference type="GO" id="GO:0016491">
    <property type="term" value="F:oxidoreductase activity"/>
    <property type="evidence" value="ECO:0007669"/>
    <property type="project" value="UniProtKB-KW"/>
</dbReference>
<dbReference type="PROSITE" id="PS51387">
    <property type="entry name" value="FAD_PCMH"/>
    <property type="match status" value="1"/>
</dbReference>
<name>A0A4R1Q9K3_9FIRM</name>
<dbReference type="EMBL" id="SLUI01000003">
    <property type="protein sequence ID" value="TCL38597.1"/>
    <property type="molecule type" value="Genomic_DNA"/>
</dbReference>
<dbReference type="PANTHER" id="PTHR42659:SF2">
    <property type="entry name" value="XANTHINE DEHYDROGENASE SUBUNIT C-RELATED"/>
    <property type="match status" value="1"/>
</dbReference>
<reference evidence="5 6" key="1">
    <citation type="submission" date="2019-03" db="EMBL/GenBank/DDBJ databases">
        <title>Genomic Encyclopedia of Type Strains, Phase IV (KMG-IV): sequencing the most valuable type-strain genomes for metagenomic binning, comparative biology and taxonomic classification.</title>
        <authorList>
            <person name="Goeker M."/>
        </authorList>
    </citation>
    <scope>NUCLEOTIDE SEQUENCE [LARGE SCALE GENOMIC DNA]</scope>
    <source>
        <strain evidence="5 6">DSM 15969</strain>
    </source>
</reference>
<dbReference type="OrthoDB" id="9803647at2"/>
<protein>
    <submittedName>
        <fullName evidence="5">CO/xanthine dehydrogenase FAD-binding subunit</fullName>
    </submittedName>
</protein>